<reference evidence="7 8" key="1">
    <citation type="submission" date="2016-11" db="EMBL/GenBank/DDBJ databases">
        <title>Tenacibaculum sp. LPB0136, isolated from marine environment.</title>
        <authorList>
            <person name="Kim E."/>
            <person name="Yi H."/>
        </authorList>
    </citation>
    <scope>NUCLEOTIDE SEQUENCE [LARGE SCALE GENOMIC DNA]</scope>
    <source>
        <strain evidence="7 8">LPB0136</strain>
    </source>
</reference>
<evidence type="ECO:0000313" key="8">
    <source>
        <dbReference type="Proteomes" id="UP000181898"/>
    </source>
</evidence>
<dbReference type="Gene3D" id="3.60.110.10">
    <property type="entry name" value="Carbon-nitrogen hydrolase"/>
    <property type="match status" value="1"/>
</dbReference>
<evidence type="ECO:0000256" key="3">
    <source>
        <dbReference type="ARBA" id="ARBA00039118"/>
    </source>
</evidence>
<dbReference type="PROSITE" id="PS50263">
    <property type="entry name" value="CN_HYDROLASE"/>
    <property type="match status" value="1"/>
</dbReference>
<dbReference type="AlphaFoldDB" id="A0A1L3JKP5"/>
<comment type="catalytic activity">
    <reaction evidence="4">
        <text>a monoamide of a dicarboxylate + H2O = a dicarboxylate + NH4(+)</text>
        <dbReference type="Rhea" id="RHEA:11716"/>
        <dbReference type="ChEBI" id="CHEBI:15377"/>
        <dbReference type="ChEBI" id="CHEBI:28938"/>
        <dbReference type="ChEBI" id="CHEBI:28965"/>
        <dbReference type="ChEBI" id="CHEBI:77450"/>
        <dbReference type="EC" id="3.5.1.3"/>
    </reaction>
</comment>
<dbReference type="GO" id="GO:0106008">
    <property type="term" value="F:2-oxoglutaramate amidase activity"/>
    <property type="evidence" value="ECO:0007669"/>
    <property type="project" value="TreeGrafter"/>
</dbReference>
<keyword evidence="2" id="KW-0378">Hydrolase</keyword>
<dbReference type="SUPFAM" id="SSF56317">
    <property type="entry name" value="Carbon-nitrogen hydrolase"/>
    <property type="match status" value="1"/>
</dbReference>
<organism evidence="7 8">
    <name type="scientific">Tenacibaculum todarodis</name>
    <dbReference type="NCBI Taxonomy" id="1850252"/>
    <lineage>
        <taxon>Bacteria</taxon>
        <taxon>Pseudomonadati</taxon>
        <taxon>Bacteroidota</taxon>
        <taxon>Flavobacteriia</taxon>
        <taxon>Flavobacteriales</taxon>
        <taxon>Flavobacteriaceae</taxon>
        <taxon>Tenacibaculum</taxon>
    </lineage>
</organism>
<proteinExistence type="inferred from homology"/>
<dbReference type="FunFam" id="3.60.110.10:FF:000004">
    <property type="entry name" value="Carbon-nitrogen hydrolase"/>
    <property type="match status" value="1"/>
</dbReference>
<evidence type="ECO:0000313" key="7">
    <source>
        <dbReference type="EMBL" id="APG65663.1"/>
    </source>
</evidence>
<sequence>MTKTNTLEVAVLQADLVWENTFENRNQFTKMIDSLSSEVELIILPEMFTTGFTMNAEKVAESMNGDTVLWMQNIAKTKQTAICGSVVIVERSFDSAQDDKFFNRLLFVHPSEKVEFYDKRHTFTLAGEHEVYSAGKKKLIVEYKGWKISPLICYDLRFPVWGRNTENYDLLIYVASWPKPRINAWSSLLKARAIENMSYTIGVNRVGKDANNYEYNGNSAIYDCLGNTVNHFKKETTEPSLFTLDKNYQDKLRSRFSFLEDKDTFTIE</sequence>
<protein>
    <recommendedName>
        <fullName evidence="5">Omega-amidase YafV</fullName>
        <ecNumber evidence="3">3.5.1.3</ecNumber>
    </recommendedName>
</protein>
<comment type="similarity">
    <text evidence="1">Belongs to the carbon-nitrogen hydrolase superfamily. NIT1/NIT2 family.</text>
</comment>
<dbReference type="CDD" id="cd07575">
    <property type="entry name" value="Xc-1258_like"/>
    <property type="match status" value="1"/>
</dbReference>
<dbReference type="OrthoDB" id="9811121at2"/>
<dbReference type="InterPro" id="IPR036526">
    <property type="entry name" value="C-N_Hydrolase_sf"/>
</dbReference>
<dbReference type="GO" id="GO:0050152">
    <property type="term" value="F:omega-amidase activity"/>
    <property type="evidence" value="ECO:0007669"/>
    <property type="project" value="UniProtKB-EC"/>
</dbReference>
<dbReference type="InterPro" id="IPR003010">
    <property type="entry name" value="C-N_Hydrolase"/>
</dbReference>
<accession>A0A1L3JKP5</accession>
<dbReference type="PANTHER" id="PTHR47799:SF1">
    <property type="entry name" value="OMEGA-AMIDASE YAFV"/>
    <property type="match status" value="1"/>
</dbReference>
<evidence type="ECO:0000256" key="4">
    <source>
        <dbReference type="ARBA" id="ARBA00052904"/>
    </source>
</evidence>
<dbReference type="InterPro" id="IPR052737">
    <property type="entry name" value="Omega-amidase_YafV"/>
</dbReference>
<dbReference type="Pfam" id="PF00795">
    <property type="entry name" value="CN_hydrolase"/>
    <property type="match status" value="1"/>
</dbReference>
<evidence type="ECO:0000256" key="5">
    <source>
        <dbReference type="ARBA" id="ARBA00072139"/>
    </source>
</evidence>
<dbReference type="RefSeq" id="WP_072556187.1">
    <property type="nucleotide sequence ID" value="NZ_CP018155.1"/>
</dbReference>
<evidence type="ECO:0000256" key="1">
    <source>
        <dbReference type="ARBA" id="ARBA00010613"/>
    </source>
</evidence>
<keyword evidence="8" id="KW-1185">Reference proteome</keyword>
<name>A0A1L3JKP5_9FLAO</name>
<evidence type="ECO:0000259" key="6">
    <source>
        <dbReference type="PROSITE" id="PS50263"/>
    </source>
</evidence>
<dbReference type="EC" id="3.5.1.3" evidence="3"/>
<dbReference type="STRING" id="1850252.LPB136_09950"/>
<evidence type="ECO:0000256" key="2">
    <source>
        <dbReference type="ARBA" id="ARBA00022801"/>
    </source>
</evidence>
<gene>
    <name evidence="7" type="ORF">LPB136_09950</name>
</gene>
<dbReference type="KEGG" id="ten:LPB136_09950"/>
<dbReference type="PANTHER" id="PTHR47799">
    <property type="entry name" value="OMEGA-AMIDASE YAFV"/>
    <property type="match status" value="1"/>
</dbReference>
<dbReference type="EMBL" id="CP018155">
    <property type="protein sequence ID" value="APG65663.1"/>
    <property type="molecule type" value="Genomic_DNA"/>
</dbReference>
<feature type="domain" description="CN hydrolase" evidence="6">
    <location>
        <begin position="7"/>
        <end position="246"/>
    </location>
</feature>
<dbReference type="Proteomes" id="UP000181898">
    <property type="component" value="Chromosome"/>
</dbReference>